<protein>
    <recommendedName>
        <fullName evidence="1">DZIP3-like HEPN domain-containing protein</fullName>
    </recommendedName>
</protein>
<evidence type="ECO:0000313" key="2">
    <source>
        <dbReference type="EMBL" id="CAG2247505.1"/>
    </source>
</evidence>
<sequence>MYSGDLNDLDMETLYILLQEFGDFKPHSNGWGKFPNDDDYCISANIDRIEVLRKTKLNQYASNNIEEVEFKRTYTILVHAIAGLGVNVQKLLDMLYLPKSKDTEIMGSMPTTQTYIKENGCTSALNRDAIQYIHITYLTLDVGTTVLSDLVKQRYPFEVSHGDTSEPSKVTLEPTLRSYGDIFEHSKFILRLNLNYRSRMILFPKQGKYNGDLSEFDIPTLYSILRFACNIEPQTGMGKASG</sequence>
<proteinExistence type="predicted"/>
<dbReference type="Pfam" id="PF18738">
    <property type="entry name" value="HEPN_DZIP3"/>
    <property type="match status" value="1"/>
</dbReference>
<accession>A0A8S3UZC6</accession>
<feature type="domain" description="DZIP3-like HEPN" evidence="1">
    <location>
        <begin position="5"/>
        <end position="91"/>
    </location>
</feature>
<dbReference type="OrthoDB" id="10335900at2759"/>
<dbReference type="AlphaFoldDB" id="A0A8S3UZC6"/>
<gene>
    <name evidence="2" type="ORF">MEDL_59412</name>
</gene>
<comment type="caution">
    <text evidence="2">The sequence shown here is derived from an EMBL/GenBank/DDBJ whole genome shotgun (WGS) entry which is preliminary data.</text>
</comment>
<evidence type="ECO:0000259" key="1">
    <source>
        <dbReference type="Pfam" id="PF18738"/>
    </source>
</evidence>
<name>A0A8S3UZC6_MYTED</name>
<reference evidence="2" key="1">
    <citation type="submission" date="2021-03" db="EMBL/GenBank/DDBJ databases">
        <authorList>
            <person name="Bekaert M."/>
        </authorList>
    </citation>
    <scope>NUCLEOTIDE SEQUENCE</scope>
</reference>
<organism evidence="2 3">
    <name type="scientific">Mytilus edulis</name>
    <name type="common">Blue mussel</name>
    <dbReference type="NCBI Taxonomy" id="6550"/>
    <lineage>
        <taxon>Eukaryota</taxon>
        <taxon>Metazoa</taxon>
        <taxon>Spiralia</taxon>
        <taxon>Lophotrochozoa</taxon>
        <taxon>Mollusca</taxon>
        <taxon>Bivalvia</taxon>
        <taxon>Autobranchia</taxon>
        <taxon>Pteriomorphia</taxon>
        <taxon>Mytilida</taxon>
        <taxon>Mytiloidea</taxon>
        <taxon>Mytilidae</taxon>
        <taxon>Mytilinae</taxon>
        <taxon>Mytilus</taxon>
    </lineage>
</organism>
<dbReference type="Proteomes" id="UP000683360">
    <property type="component" value="Unassembled WGS sequence"/>
</dbReference>
<evidence type="ECO:0000313" key="3">
    <source>
        <dbReference type="Proteomes" id="UP000683360"/>
    </source>
</evidence>
<keyword evidence="3" id="KW-1185">Reference proteome</keyword>
<dbReference type="InterPro" id="IPR041249">
    <property type="entry name" value="HEPN_DZIP3"/>
</dbReference>
<dbReference type="EMBL" id="CAJPWZ010002906">
    <property type="protein sequence ID" value="CAG2247505.1"/>
    <property type="molecule type" value="Genomic_DNA"/>
</dbReference>